<comment type="subcellular location">
    <subcellularLocation>
        <location evidence="1">Cell membrane</location>
        <topology evidence="1">Multi-pass membrane protein</topology>
    </subcellularLocation>
</comment>
<organism evidence="9 10">
    <name type="scientific">Pusillibacter faecalis</name>
    <dbReference type="NCBI Taxonomy" id="2714358"/>
    <lineage>
        <taxon>Bacteria</taxon>
        <taxon>Bacillati</taxon>
        <taxon>Bacillota</taxon>
        <taxon>Clostridia</taxon>
        <taxon>Eubacteriales</taxon>
        <taxon>Oscillospiraceae</taxon>
        <taxon>Pusillibacter</taxon>
    </lineage>
</organism>
<proteinExistence type="inferred from homology"/>
<evidence type="ECO:0000313" key="10">
    <source>
        <dbReference type="Proteomes" id="UP000679848"/>
    </source>
</evidence>
<evidence type="ECO:0000259" key="8">
    <source>
        <dbReference type="Pfam" id="PF02308"/>
    </source>
</evidence>
<dbReference type="InterPro" id="IPR003416">
    <property type="entry name" value="MgtC/SapB/SrpB/YhiD_fam"/>
</dbReference>
<evidence type="ECO:0000256" key="5">
    <source>
        <dbReference type="ARBA" id="ARBA00022989"/>
    </source>
</evidence>
<evidence type="ECO:0000256" key="7">
    <source>
        <dbReference type="SAM" id="Phobius"/>
    </source>
</evidence>
<keyword evidence="5 7" id="KW-1133">Transmembrane helix</keyword>
<keyword evidence="3" id="KW-1003">Cell membrane</keyword>
<dbReference type="PANTHER" id="PTHR33778">
    <property type="entry name" value="PROTEIN MGTC"/>
    <property type="match status" value="1"/>
</dbReference>
<dbReference type="AlphaFoldDB" id="A0A810QF59"/>
<evidence type="ECO:0000256" key="1">
    <source>
        <dbReference type="ARBA" id="ARBA00004651"/>
    </source>
</evidence>
<dbReference type="GO" id="GO:0005886">
    <property type="term" value="C:plasma membrane"/>
    <property type="evidence" value="ECO:0007669"/>
    <property type="project" value="UniProtKB-SubCell"/>
</dbReference>
<dbReference type="InterPro" id="IPR049177">
    <property type="entry name" value="MgtC_SapB_SrpB_YhiD_N"/>
</dbReference>
<comment type="similarity">
    <text evidence="2">Belongs to the MgtC/SapB family.</text>
</comment>
<dbReference type="Pfam" id="PF02308">
    <property type="entry name" value="MgtC"/>
    <property type="match status" value="1"/>
</dbReference>
<sequence>MLHVFDAFRDISTLSVGIRLLMAVLCGGVIGLEREYKRRPAGFRTHILICLGASVTTLTSHYLLLYMECYTDVGRLGAQVIAGIGFIGAGCILVTRNRRVRGLTTAAGLWSAAIIGLAIGAGFYEGAIYATLLVLLAEMVLTKLKYLLWRDTPEINLYLECTQNACLDQLMQDLRMEGVKILDLEITRATACEQGTACALLTLQLHKQYDMDQLLREISDCQGVMSVEQF</sequence>
<evidence type="ECO:0000256" key="6">
    <source>
        <dbReference type="ARBA" id="ARBA00023136"/>
    </source>
</evidence>
<dbReference type="Proteomes" id="UP000679848">
    <property type="component" value="Chromosome"/>
</dbReference>
<feature type="transmembrane region" description="Helical" evidence="7">
    <location>
        <begin position="12"/>
        <end position="33"/>
    </location>
</feature>
<protein>
    <submittedName>
        <fullName evidence="9">Magnesium transporter</fullName>
    </submittedName>
</protein>
<accession>A0A810QF59</accession>
<evidence type="ECO:0000256" key="2">
    <source>
        <dbReference type="ARBA" id="ARBA00009298"/>
    </source>
</evidence>
<dbReference type="EMBL" id="AP023420">
    <property type="protein sequence ID" value="BCK84496.1"/>
    <property type="molecule type" value="Genomic_DNA"/>
</dbReference>
<name>A0A810QF59_9FIRM</name>
<reference evidence="9" key="1">
    <citation type="submission" date="2020-09" db="EMBL/GenBank/DDBJ databases">
        <title>New species isolated from human feces.</title>
        <authorList>
            <person name="Kitahara M."/>
            <person name="Shigeno Y."/>
            <person name="Shime M."/>
            <person name="Matsumoto Y."/>
            <person name="Nakamura S."/>
            <person name="Motooka D."/>
            <person name="Fukuoka S."/>
            <person name="Nishikawa H."/>
            <person name="Benno Y."/>
        </authorList>
    </citation>
    <scope>NUCLEOTIDE SEQUENCE</scope>
    <source>
        <strain evidence="9">MM59</strain>
    </source>
</reference>
<keyword evidence="6 7" id="KW-0472">Membrane</keyword>
<feature type="transmembrane region" description="Helical" evidence="7">
    <location>
        <begin position="45"/>
        <end position="64"/>
    </location>
</feature>
<evidence type="ECO:0000313" key="9">
    <source>
        <dbReference type="EMBL" id="BCK84496.1"/>
    </source>
</evidence>
<evidence type="ECO:0000256" key="4">
    <source>
        <dbReference type="ARBA" id="ARBA00022692"/>
    </source>
</evidence>
<keyword evidence="4 7" id="KW-0812">Transmembrane</keyword>
<dbReference type="PANTHER" id="PTHR33778:SF1">
    <property type="entry name" value="MAGNESIUM TRANSPORTER YHID-RELATED"/>
    <property type="match status" value="1"/>
</dbReference>
<feature type="transmembrane region" description="Helical" evidence="7">
    <location>
        <begin position="102"/>
        <end position="121"/>
    </location>
</feature>
<dbReference type="PRINTS" id="PR01837">
    <property type="entry name" value="MGTCSAPBPROT"/>
</dbReference>
<feature type="domain" description="MgtC/SapB/SrpB/YhiD N-terminal" evidence="8">
    <location>
        <begin position="20"/>
        <end position="145"/>
    </location>
</feature>
<gene>
    <name evidence="9" type="primary">mgtC_3</name>
    <name evidence="9" type="ORF">MM59RIKEN_18150</name>
</gene>
<keyword evidence="10" id="KW-1185">Reference proteome</keyword>
<feature type="transmembrane region" description="Helical" evidence="7">
    <location>
        <begin position="76"/>
        <end position="95"/>
    </location>
</feature>
<evidence type="ECO:0000256" key="3">
    <source>
        <dbReference type="ARBA" id="ARBA00022475"/>
    </source>
</evidence>
<dbReference type="RefSeq" id="WP_213543168.1">
    <property type="nucleotide sequence ID" value="NZ_AP023420.1"/>
</dbReference>
<dbReference type="KEGG" id="pfaa:MM59RIKEN_18150"/>